<dbReference type="EMBL" id="JAVREJ010000001">
    <property type="protein sequence ID" value="MDT0347948.1"/>
    <property type="molecule type" value="Genomic_DNA"/>
</dbReference>
<keyword evidence="3 7" id="KW-0808">Transferase</keyword>
<dbReference type="Pfam" id="PF02782">
    <property type="entry name" value="FGGY_C"/>
    <property type="match status" value="1"/>
</dbReference>
<dbReference type="RefSeq" id="WP_311553848.1">
    <property type="nucleotide sequence ID" value="NZ_JAVREJ010000001.1"/>
</dbReference>
<dbReference type="GO" id="GO:0016301">
    <property type="term" value="F:kinase activity"/>
    <property type="evidence" value="ECO:0007669"/>
    <property type="project" value="UniProtKB-KW"/>
</dbReference>
<keyword evidence="2" id="KW-0859">Xylose metabolism</keyword>
<dbReference type="PANTHER" id="PTHR43095">
    <property type="entry name" value="SUGAR KINASE"/>
    <property type="match status" value="1"/>
</dbReference>
<protein>
    <submittedName>
        <fullName evidence="7">FGGY-family carbohydrate kinase</fullName>
        <ecNumber evidence="7">2.7.1.-</ecNumber>
    </submittedName>
</protein>
<comment type="similarity">
    <text evidence="1">Belongs to the FGGY kinase family.</text>
</comment>
<dbReference type="Proteomes" id="UP001183202">
    <property type="component" value="Unassembled WGS sequence"/>
</dbReference>
<gene>
    <name evidence="7" type="ORF">RM445_00225</name>
</gene>
<dbReference type="EC" id="2.7.1.-" evidence="7"/>
<evidence type="ECO:0000256" key="4">
    <source>
        <dbReference type="ARBA" id="ARBA00022777"/>
    </source>
</evidence>
<evidence type="ECO:0000256" key="2">
    <source>
        <dbReference type="ARBA" id="ARBA00022629"/>
    </source>
</evidence>
<accession>A0ABU2N4F5</accession>
<dbReference type="PIRSF" id="PIRSF000538">
    <property type="entry name" value="GlpK"/>
    <property type="match status" value="1"/>
</dbReference>
<dbReference type="InterPro" id="IPR043129">
    <property type="entry name" value="ATPase_NBD"/>
</dbReference>
<comment type="caution">
    <text evidence="7">The sequence shown here is derived from an EMBL/GenBank/DDBJ whole genome shotgun (WGS) entry which is preliminary data.</text>
</comment>
<keyword evidence="4 7" id="KW-0418">Kinase</keyword>
<dbReference type="Gene3D" id="3.30.420.40">
    <property type="match status" value="2"/>
</dbReference>
<organism evidence="7 8">
    <name type="scientific">Pseudonocardia charpentierae</name>
    <dbReference type="NCBI Taxonomy" id="3075545"/>
    <lineage>
        <taxon>Bacteria</taxon>
        <taxon>Bacillati</taxon>
        <taxon>Actinomycetota</taxon>
        <taxon>Actinomycetes</taxon>
        <taxon>Pseudonocardiales</taxon>
        <taxon>Pseudonocardiaceae</taxon>
        <taxon>Pseudonocardia</taxon>
    </lineage>
</organism>
<keyword evidence="8" id="KW-1185">Reference proteome</keyword>
<name>A0ABU2N4F5_9PSEU</name>
<evidence type="ECO:0000259" key="5">
    <source>
        <dbReference type="Pfam" id="PF00370"/>
    </source>
</evidence>
<dbReference type="Pfam" id="PF00370">
    <property type="entry name" value="FGGY_N"/>
    <property type="match status" value="1"/>
</dbReference>
<dbReference type="InterPro" id="IPR018485">
    <property type="entry name" value="FGGY_C"/>
</dbReference>
<dbReference type="SUPFAM" id="SSF53067">
    <property type="entry name" value="Actin-like ATPase domain"/>
    <property type="match status" value="2"/>
</dbReference>
<evidence type="ECO:0000256" key="3">
    <source>
        <dbReference type="ARBA" id="ARBA00022679"/>
    </source>
</evidence>
<feature type="domain" description="Carbohydrate kinase FGGY C-terminal" evidence="6">
    <location>
        <begin position="263"/>
        <end position="441"/>
    </location>
</feature>
<dbReference type="InterPro" id="IPR050406">
    <property type="entry name" value="FGGY_Carb_Kinase"/>
</dbReference>
<evidence type="ECO:0000313" key="7">
    <source>
        <dbReference type="EMBL" id="MDT0347948.1"/>
    </source>
</evidence>
<dbReference type="InterPro" id="IPR000577">
    <property type="entry name" value="Carb_kinase_FGGY"/>
</dbReference>
<evidence type="ECO:0000259" key="6">
    <source>
        <dbReference type="Pfam" id="PF02782"/>
    </source>
</evidence>
<sequence>MAGKAYLGIDAGTSVVKAAIFDENGDALAVQGRSIPLMHERAGVRGAVEQDFEVILATLSAVVSDAIREAGQTPESVALTGQGDGCWITDEKFHPVRPAMSWLDGRAGSLVDEWAKSGVLQEVYGISGGSMFPGAPAACLKWLDLNEPETLDRAATAGYCKDAIFGRLTGVRATDPSDASMPFGDGTGMGYSDRVLELTGLTDRRSLLAPIVAPVPVADLHAEGAALLGLPVGTPVSSGPFDFPACGFGSGIGFPGTEGDALLIVGTTLGCLVHRDELVNTGDAAGFSVSTGKSGQWLRAMPAMVGTASLDWVLRILGIEVSAVEGLLGTSPPGANGLNVLPYLATSGERAPFVDPLAAGSISGMRLTTNRDDIVRAVCEGLAYTARHCFESAGQSGRIVVTGGGSKSSNWMQVFADVLETPLVLARTPEVGARGAVLAGAEARGEELDVEQWTSPEGVVEPNDANRALYDAGFAHQMELLEAARPLWHTRAALATQGDKK</sequence>
<dbReference type="PANTHER" id="PTHR43095:SF5">
    <property type="entry name" value="XYLULOSE KINASE"/>
    <property type="match status" value="1"/>
</dbReference>
<evidence type="ECO:0000313" key="8">
    <source>
        <dbReference type="Proteomes" id="UP001183202"/>
    </source>
</evidence>
<feature type="domain" description="Carbohydrate kinase FGGY N-terminal" evidence="5">
    <location>
        <begin position="6"/>
        <end position="247"/>
    </location>
</feature>
<proteinExistence type="inferred from homology"/>
<evidence type="ECO:0000256" key="1">
    <source>
        <dbReference type="ARBA" id="ARBA00009156"/>
    </source>
</evidence>
<reference evidence="8" key="1">
    <citation type="submission" date="2023-07" db="EMBL/GenBank/DDBJ databases">
        <title>30 novel species of actinomycetes from the DSMZ collection.</title>
        <authorList>
            <person name="Nouioui I."/>
        </authorList>
    </citation>
    <scope>NUCLEOTIDE SEQUENCE [LARGE SCALE GENOMIC DNA]</scope>
    <source>
        <strain evidence="8">DSM 45834</strain>
    </source>
</reference>
<dbReference type="InterPro" id="IPR018484">
    <property type="entry name" value="FGGY_N"/>
</dbReference>
<keyword evidence="2" id="KW-0119">Carbohydrate metabolism</keyword>